<proteinExistence type="predicted"/>
<organism evidence="1 2">
    <name type="scientific">Diphasiastrum complanatum</name>
    <name type="common">Issler's clubmoss</name>
    <name type="synonym">Lycopodium complanatum</name>
    <dbReference type="NCBI Taxonomy" id="34168"/>
    <lineage>
        <taxon>Eukaryota</taxon>
        <taxon>Viridiplantae</taxon>
        <taxon>Streptophyta</taxon>
        <taxon>Embryophyta</taxon>
        <taxon>Tracheophyta</taxon>
        <taxon>Lycopodiopsida</taxon>
        <taxon>Lycopodiales</taxon>
        <taxon>Lycopodiaceae</taxon>
        <taxon>Lycopodioideae</taxon>
        <taxon>Diphasiastrum</taxon>
    </lineage>
</organism>
<dbReference type="Proteomes" id="UP001162992">
    <property type="component" value="Chromosome 1"/>
</dbReference>
<accession>A0ACC2EV98</accession>
<gene>
    <name evidence="1" type="ORF">O6H91_01G119400</name>
</gene>
<evidence type="ECO:0000313" key="2">
    <source>
        <dbReference type="Proteomes" id="UP001162992"/>
    </source>
</evidence>
<comment type="caution">
    <text evidence="1">The sequence shown here is derived from an EMBL/GenBank/DDBJ whole genome shotgun (WGS) entry which is preliminary data.</text>
</comment>
<evidence type="ECO:0000313" key="1">
    <source>
        <dbReference type="EMBL" id="KAJ7570418.1"/>
    </source>
</evidence>
<name>A0ACC2EV98_DIPCM</name>
<sequence>MMNNRTTIEYNNEGDFASGLRVFVEKLKQKNDAFSTYLKEIDEIDREVTELEAVVSTLDNYTNTLEAKLRATFWDRTFS</sequence>
<protein>
    <submittedName>
        <fullName evidence="1">Uncharacterized protein</fullName>
    </submittedName>
</protein>
<dbReference type="EMBL" id="CM055092">
    <property type="protein sequence ID" value="KAJ7570418.1"/>
    <property type="molecule type" value="Genomic_DNA"/>
</dbReference>
<reference evidence="2" key="1">
    <citation type="journal article" date="2024" name="Proc. Natl. Acad. Sci. U.S.A.">
        <title>Extraordinary preservation of gene collinearity over three hundred million years revealed in homosporous lycophytes.</title>
        <authorList>
            <person name="Li C."/>
            <person name="Wickell D."/>
            <person name="Kuo L.Y."/>
            <person name="Chen X."/>
            <person name="Nie B."/>
            <person name="Liao X."/>
            <person name="Peng D."/>
            <person name="Ji J."/>
            <person name="Jenkins J."/>
            <person name="Williams M."/>
            <person name="Shu S."/>
            <person name="Plott C."/>
            <person name="Barry K."/>
            <person name="Rajasekar S."/>
            <person name="Grimwood J."/>
            <person name="Han X."/>
            <person name="Sun S."/>
            <person name="Hou Z."/>
            <person name="He W."/>
            <person name="Dai G."/>
            <person name="Sun C."/>
            <person name="Schmutz J."/>
            <person name="Leebens-Mack J.H."/>
            <person name="Li F.W."/>
            <person name="Wang L."/>
        </authorList>
    </citation>
    <scope>NUCLEOTIDE SEQUENCE [LARGE SCALE GENOMIC DNA]</scope>
    <source>
        <strain evidence="2">cv. PW_Plant_1</strain>
    </source>
</reference>
<keyword evidence="2" id="KW-1185">Reference proteome</keyword>